<dbReference type="PANTHER" id="PTHR10908">
    <property type="entry name" value="SEROTONIN N-ACETYLTRANSFERASE"/>
    <property type="match status" value="1"/>
</dbReference>
<gene>
    <name evidence="4" type="ORF">IAA45_03685</name>
</gene>
<dbReference type="Pfam" id="PF00583">
    <property type="entry name" value="Acetyltransf_1"/>
    <property type="match status" value="1"/>
</dbReference>
<comment type="caution">
    <text evidence="4">The sequence shown here is derived from an EMBL/GenBank/DDBJ whole genome shotgun (WGS) entry which is preliminary data.</text>
</comment>
<evidence type="ECO:0000313" key="4">
    <source>
        <dbReference type="EMBL" id="HIX58800.1"/>
    </source>
</evidence>
<dbReference type="AlphaFoldDB" id="A0A9D1WGT3"/>
<reference evidence="4" key="1">
    <citation type="journal article" date="2021" name="PeerJ">
        <title>Extensive microbial diversity within the chicken gut microbiome revealed by metagenomics and culture.</title>
        <authorList>
            <person name="Gilroy R."/>
            <person name="Ravi A."/>
            <person name="Getino M."/>
            <person name="Pursley I."/>
            <person name="Horton D.L."/>
            <person name="Alikhan N.F."/>
            <person name="Baker D."/>
            <person name="Gharbi K."/>
            <person name="Hall N."/>
            <person name="Watson M."/>
            <person name="Adriaenssens E.M."/>
            <person name="Foster-Nyarko E."/>
            <person name="Jarju S."/>
            <person name="Secka A."/>
            <person name="Antonio M."/>
            <person name="Oren A."/>
            <person name="Chaudhuri R.R."/>
            <person name="La Ragione R."/>
            <person name="Hildebrand F."/>
            <person name="Pallen M.J."/>
        </authorList>
    </citation>
    <scope>NUCLEOTIDE SEQUENCE</scope>
    <source>
        <strain evidence="4">ChiSjej1B19-8411</strain>
    </source>
</reference>
<dbReference type="EMBL" id="DXEX01000085">
    <property type="protein sequence ID" value="HIX58800.1"/>
    <property type="molecule type" value="Genomic_DNA"/>
</dbReference>
<proteinExistence type="predicted"/>
<dbReference type="Proteomes" id="UP000886817">
    <property type="component" value="Unassembled WGS sequence"/>
</dbReference>
<feature type="domain" description="N-acetyltransferase" evidence="3">
    <location>
        <begin position="4"/>
        <end position="162"/>
    </location>
</feature>
<organism evidence="4 5">
    <name type="scientific">Candidatus Blautia gallistercoris</name>
    <dbReference type="NCBI Taxonomy" id="2838490"/>
    <lineage>
        <taxon>Bacteria</taxon>
        <taxon>Bacillati</taxon>
        <taxon>Bacillota</taxon>
        <taxon>Clostridia</taxon>
        <taxon>Lachnospirales</taxon>
        <taxon>Lachnospiraceae</taxon>
        <taxon>Blautia</taxon>
    </lineage>
</organism>
<evidence type="ECO:0000256" key="1">
    <source>
        <dbReference type="ARBA" id="ARBA00022679"/>
    </source>
</evidence>
<evidence type="ECO:0000256" key="2">
    <source>
        <dbReference type="ARBA" id="ARBA00023315"/>
    </source>
</evidence>
<reference evidence="4" key="2">
    <citation type="submission" date="2021-04" db="EMBL/GenBank/DDBJ databases">
        <authorList>
            <person name="Gilroy R."/>
        </authorList>
    </citation>
    <scope>NUCLEOTIDE SEQUENCE</scope>
    <source>
        <strain evidence="4">ChiSjej1B19-8411</strain>
    </source>
</reference>
<dbReference type="CDD" id="cd04301">
    <property type="entry name" value="NAT_SF"/>
    <property type="match status" value="1"/>
</dbReference>
<keyword evidence="1" id="KW-0808">Transferase</keyword>
<dbReference type="InterPro" id="IPR051635">
    <property type="entry name" value="SNAT-like"/>
</dbReference>
<accession>A0A9D1WGT3</accession>
<sequence>MTVILIRNARLEEGDVLGQIENICFPPAEAAEPEMVKARLAAFPEQFFVAEVNGKIAGFINGCVTDTPELPDTFYHDVRCHDPEGDYFTVFGLNVLPEYRRQGIAGRLLEAYIQAAREKGKKGIILTCKDHMVHYYEKFGFVCRGVADSDHGGAVWNDMRLIFTA</sequence>
<evidence type="ECO:0000259" key="3">
    <source>
        <dbReference type="PROSITE" id="PS51186"/>
    </source>
</evidence>
<dbReference type="PROSITE" id="PS51186">
    <property type="entry name" value="GNAT"/>
    <property type="match status" value="1"/>
</dbReference>
<evidence type="ECO:0000313" key="5">
    <source>
        <dbReference type="Proteomes" id="UP000886817"/>
    </source>
</evidence>
<name>A0A9D1WGT3_9FIRM</name>
<dbReference type="GO" id="GO:0008080">
    <property type="term" value="F:N-acetyltransferase activity"/>
    <property type="evidence" value="ECO:0007669"/>
    <property type="project" value="UniProtKB-ARBA"/>
</dbReference>
<dbReference type="InterPro" id="IPR000182">
    <property type="entry name" value="GNAT_dom"/>
</dbReference>
<dbReference type="PANTHER" id="PTHR10908:SF0">
    <property type="entry name" value="SEROTONIN N-ACETYLTRANSFERASE"/>
    <property type="match status" value="1"/>
</dbReference>
<dbReference type="SUPFAM" id="SSF55729">
    <property type="entry name" value="Acyl-CoA N-acyltransferases (Nat)"/>
    <property type="match status" value="1"/>
</dbReference>
<dbReference type="InterPro" id="IPR016181">
    <property type="entry name" value="Acyl_CoA_acyltransferase"/>
</dbReference>
<dbReference type="Gene3D" id="3.40.630.30">
    <property type="match status" value="1"/>
</dbReference>
<protein>
    <submittedName>
        <fullName evidence="4">GNAT family N-acetyltransferase</fullName>
    </submittedName>
</protein>
<keyword evidence="2" id="KW-0012">Acyltransferase</keyword>